<evidence type="ECO:0000313" key="1">
    <source>
        <dbReference type="EMBL" id="EDT37233.1"/>
    </source>
</evidence>
<sequence>MSNVIFVIESLLLRNEMSRVRNGGQDTINLTSQEAVDPLFQF</sequence>
<proteinExistence type="predicted"/>
<evidence type="ECO:0000313" key="2">
    <source>
        <dbReference type="Proteomes" id="UP000004814"/>
    </source>
</evidence>
<name>B1TGS1_9BURK</name>
<reference evidence="1 2" key="1">
    <citation type="submission" date="2008-03" db="EMBL/GenBank/DDBJ databases">
        <title>Sequencing of the draft genome and assembly of Burkholderia ambifaria MEX-5.</title>
        <authorList>
            <consortium name="US DOE Joint Genome Institute (JGI-PGF)"/>
            <person name="Copeland A."/>
            <person name="Lucas S."/>
            <person name="Lapidus A."/>
            <person name="Glavina del Rio T."/>
            <person name="Dalin E."/>
            <person name="Tice H."/>
            <person name="Bruce D."/>
            <person name="Goodwin L."/>
            <person name="Pitluck S."/>
            <person name="Larimer F."/>
            <person name="Land M.L."/>
            <person name="Hauser L."/>
            <person name="Tiedje J."/>
            <person name="Richardson P."/>
        </authorList>
    </citation>
    <scope>NUCLEOTIDE SEQUENCE [LARGE SCALE GENOMIC DNA]</scope>
    <source>
        <strain evidence="1 2">MEX-5</strain>
    </source>
</reference>
<accession>B1TGS1</accession>
<comment type="caution">
    <text evidence="1">The sequence shown here is derived from an EMBL/GenBank/DDBJ whole genome shotgun (WGS) entry which is preliminary data.</text>
</comment>
<organism evidence="1 2">
    <name type="scientific">Burkholderia ambifaria MEX-5</name>
    <dbReference type="NCBI Taxonomy" id="396597"/>
    <lineage>
        <taxon>Bacteria</taxon>
        <taxon>Pseudomonadati</taxon>
        <taxon>Pseudomonadota</taxon>
        <taxon>Betaproteobacteria</taxon>
        <taxon>Burkholderiales</taxon>
        <taxon>Burkholderiaceae</taxon>
        <taxon>Burkholderia</taxon>
        <taxon>Burkholderia cepacia complex</taxon>
    </lineage>
</organism>
<dbReference type="Proteomes" id="UP000004814">
    <property type="component" value="Unassembled WGS sequence"/>
</dbReference>
<dbReference type="EMBL" id="ABLK01000549">
    <property type="protein sequence ID" value="EDT37233.1"/>
    <property type="molecule type" value="Genomic_DNA"/>
</dbReference>
<dbReference type="AlphaFoldDB" id="B1TGS1"/>
<protein>
    <submittedName>
        <fullName evidence="1">Uncharacterized protein</fullName>
    </submittedName>
</protein>
<gene>
    <name evidence="1" type="ORF">BamMEX5DRAFT_6987</name>
</gene>